<reference evidence="2 3" key="1">
    <citation type="journal article" date="2015" name="PLoS Pathog.">
        <title>Leptomonas seymouri: Adaptations to the Dixenous Life Cycle Analyzed by Genome Sequencing, Transcriptome Profiling and Co-infection with Leishmania donovani.</title>
        <authorList>
            <person name="Kraeva N."/>
            <person name="Butenko A."/>
            <person name="Hlavacova J."/>
            <person name="Kostygov A."/>
            <person name="Myskova J."/>
            <person name="Grybchuk D."/>
            <person name="Lestinova T."/>
            <person name="Votypka J."/>
            <person name="Volf P."/>
            <person name="Opperdoes F."/>
            <person name="Flegontov P."/>
            <person name="Lukes J."/>
            <person name="Yurchenko V."/>
        </authorList>
    </citation>
    <scope>NUCLEOTIDE SEQUENCE [LARGE SCALE GENOMIC DNA]</scope>
    <source>
        <strain evidence="2 3">ATCC 30220</strain>
    </source>
</reference>
<feature type="region of interest" description="Disordered" evidence="1">
    <location>
        <begin position="59"/>
        <end position="89"/>
    </location>
</feature>
<comment type="caution">
    <text evidence="2">The sequence shown here is derived from an EMBL/GenBank/DDBJ whole genome shotgun (WGS) entry which is preliminary data.</text>
</comment>
<dbReference type="VEuPathDB" id="TriTrypDB:Lsey_0205_0040"/>
<sequence length="485" mass="53613">MPSETRFSVHVRGCATAAYKINESRNCVMDLTSVLLAAQDNVRQIQMLNHVLGIRSAVPKPPAEAVPPKTRPSITNRKTSRDDTNTNIDEAGFSDMCRMDCIERGLPGSGLKADRAATSLGSSTSNSSRTFVPVSAMQRLAHAVPGDLPIDIVATNALGFVAGWRKEDQKCAAQDDLIHECLSSHHTIERNEAESRWRLSYLLFSATEQLSRFAILDEYENFIRFCVVNEPIWQQAAQQLERDNSARLNTTANMYARFLLADTVMSEKMKMYQEAADFVISLRLMEREQYSAAHKTAVARRRRQSASQVLAPVAPPRHSKSHKNRKEAAASAPHMEPNSSSSQNNNHEKTVDDAHAARQVKPLPSMERDKYREGWRAILGTLTNGKLGRPARADSASVSTLAAAAAPPKGSGKHHKHKLPVQPEGVLHKSSKGDERPHRPKSESVVLAPLKDERKPRAKPPSHAEGDPGVSLPPVQRDPKKPKKR</sequence>
<feature type="compositionally biased region" description="Basic and acidic residues" evidence="1">
    <location>
        <begin position="346"/>
        <end position="356"/>
    </location>
</feature>
<feature type="compositionally biased region" description="Basic and acidic residues" evidence="1">
    <location>
        <begin position="431"/>
        <end position="442"/>
    </location>
</feature>
<dbReference type="AlphaFoldDB" id="A0A0N1PAE2"/>
<accession>A0A0N1PAE2</accession>
<evidence type="ECO:0000313" key="2">
    <source>
        <dbReference type="EMBL" id="KPI85154.1"/>
    </source>
</evidence>
<dbReference type="OrthoDB" id="267007at2759"/>
<feature type="region of interest" description="Disordered" evidence="1">
    <location>
        <begin position="295"/>
        <end position="368"/>
    </location>
</feature>
<dbReference type="EMBL" id="LJSK01000205">
    <property type="protein sequence ID" value="KPI85154.1"/>
    <property type="molecule type" value="Genomic_DNA"/>
</dbReference>
<proteinExistence type="predicted"/>
<evidence type="ECO:0000313" key="3">
    <source>
        <dbReference type="Proteomes" id="UP000038009"/>
    </source>
</evidence>
<feature type="region of interest" description="Disordered" evidence="1">
    <location>
        <begin position="398"/>
        <end position="485"/>
    </location>
</feature>
<evidence type="ECO:0000256" key="1">
    <source>
        <dbReference type="SAM" id="MobiDB-lite"/>
    </source>
</evidence>
<keyword evidence="3" id="KW-1185">Reference proteome</keyword>
<name>A0A0N1PAE2_LEPSE</name>
<protein>
    <submittedName>
        <fullName evidence="2">Uncharacterized protein</fullName>
    </submittedName>
</protein>
<organism evidence="2 3">
    <name type="scientific">Leptomonas seymouri</name>
    <dbReference type="NCBI Taxonomy" id="5684"/>
    <lineage>
        <taxon>Eukaryota</taxon>
        <taxon>Discoba</taxon>
        <taxon>Euglenozoa</taxon>
        <taxon>Kinetoplastea</taxon>
        <taxon>Metakinetoplastina</taxon>
        <taxon>Trypanosomatida</taxon>
        <taxon>Trypanosomatidae</taxon>
        <taxon>Leishmaniinae</taxon>
        <taxon>Leptomonas</taxon>
    </lineage>
</organism>
<gene>
    <name evidence="2" type="ORF">ABL78_5779</name>
</gene>
<dbReference type="OMA" id="MGEYSKF"/>
<dbReference type="Proteomes" id="UP000038009">
    <property type="component" value="Unassembled WGS sequence"/>
</dbReference>